<feature type="transmembrane region" description="Helical" evidence="1">
    <location>
        <begin position="127"/>
        <end position="148"/>
    </location>
</feature>
<dbReference type="Proteomes" id="UP000005408">
    <property type="component" value="Unassembled WGS sequence"/>
</dbReference>
<dbReference type="AlphaFoldDB" id="A0A8W8MMY1"/>
<evidence type="ECO:0000313" key="2">
    <source>
        <dbReference type="EnsemblMetazoa" id="G34517.2:cds"/>
    </source>
</evidence>
<proteinExistence type="predicted"/>
<keyword evidence="3" id="KW-1185">Reference proteome</keyword>
<evidence type="ECO:0000256" key="1">
    <source>
        <dbReference type="SAM" id="Phobius"/>
    </source>
</evidence>
<keyword evidence="1" id="KW-1133">Transmembrane helix</keyword>
<name>A0A8W8MMY1_MAGGI</name>
<keyword evidence="1" id="KW-0472">Membrane</keyword>
<reference evidence="2" key="1">
    <citation type="submission" date="2022-08" db="UniProtKB">
        <authorList>
            <consortium name="EnsemblMetazoa"/>
        </authorList>
    </citation>
    <scope>IDENTIFICATION</scope>
    <source>
        <strain evidence="2">05x7-T-G4-1.051#20</strain>
    </source>
</reference>
<keyword evidence="1" id="KW-0812">Transmembrane</keyword>
<dbReference type="EnsemblMetazoa" id="G34517.2">
    <property type="protein sequence ID" value="G34517.2:cds"/>
    <property type="gene ID" value="G34517"/>
</dbReference>
<organism evidence="2 3">
    <name type="scientific">Magallana gigas</name>
    <name type="common">Pacific oyster</name>
    <name type="synonym">Crassostrea gigas</name>
    <dbReference type="NCBI Taxonomy" id="29159"/>
    <lineage>
        <taxon>Eukaryota</taxon>
        <taxon>Metazoa</taxon>
        <taxon>Spiralia</taxon>
        <taxon>Lophotrochozoa</taxon>
        <taxon>Mollusca</taxon>
        <taxon>Bivalvia</taxon>
        <taxon>Autobranchia</taxon>
        <taxon>Pteriomorphia</taxon>
        <taxon>Ostreida</taxon>
        <taxon>Ostreoidea</taxon>
        <taxon>Ostreidae</taxon>
        <taxon>Magallana</taxon>
    </lineage>
</organism>
<evidence type="ECO:0000313" key="3">
    <source>
        <dbReference type="Proteomes" id="UP000005408"/>
    </source>
</evidence>
<protein>
    <submittedName>
        <fullName evidence="2">Uncharacterized protein</fullName>
    </submittedName>
</protein>
<accession>A0A8W8MMY1</accession>
<sequence>LKNVASCPATAEEWKKQAKIWNCKSIITTVNITLKYHCLINHWRNETLEFCGEEKPIIGHYCPEFNQRGNRIQESWKNKCIDSKPSCPFKFISSDVFNYPDCLKLQVMIDNNDVNMDSGDIYRNLKIAVPFIVFLVILIICALVCFCYKQKGNNNEESRSTTEVENSLL</sequence>